<dbReference type="AlphaFoldDB" id="A0AAE4LMW7"/>
<name>A0AAE4LMW7_9BACT</name>
<dbReference type="InterPro" id="IPR024480">
    <property type="entry name" value="DUF3868"/>
</dbReference>
<organism evidence="3 4">
    <name type="scientific">Alistipes finegoldii</name>
    <dbReference type="NCBI Taxonomy" id="214856"/>
    <lineage>
        <taxon>Bacteria</taxon>
        <taxon>Pseudomonadati</taxon>
        <taxon>Bacteroidota</taxon>
        <taxon>Bacteroidia</taxon>
        <taxon>Bacteroidales</taxon>
        <taxon>Rikenellaceae</taxon>
        <taxon>Alistipes</taxon>
    </lineage>
</organism>
<sequence>MKRTIFFLSLLLGTSPLPHAQEIDGVTVGNLKMDRNGEYLVVEMDVELSRLEVEANRAVLLTPRLVNGADSADLPAVGIYGRRRYYYYVRNGASMLSGDGETSFKAAEKPERVAYHVIVPYDGWMNGAALRLSRRDYGCCNTVLAARQGLLGHFEEPVPYTPRPVYVRPTAEAVKSRSLSGSAFIDFPVNKTVIYPDYRRNTAELGKIEATIDSVRNDRDVTITSVWLKGYASPESPWTHNRMLAIGRTEALKKHIRQLYRFDEGVIETDYEPEDWAGLRSYVERSNLTHRAEILALIDSSLEPDAKEAKIKRSYSEEYDFLLKNRYPALRHTDYRITYTIRTFSDAQEIRHIMLTQPQKLSLNEFYLPAQACSPGSDEFNEIFETAVRMYPEDTAANLNAANTAMQKGDLKNAEHYLRKAGESPEALYARGAYAMLTEEYETAAGYPQEAEKAGIREAREALEQLQKRNKK</sequence>
<proteinExistence type="predicted"/>
<dbReference type="EMBL" id="JAWDES010000005">
    <property type="protein sequence ID" value="MDU0260962.1"/>
    <property type="molecule type" value="Genomic_DNA"/>
</dbReference>
<protein>
    <submittedName>
        <fullName evidence="3">DUF3868 domain-containing protein</fullName>
    </submittedName>
</protein>
<comment type="caution">
    <text evidence="3">The sequence shown here is derived from an EMBL/GenBank/DDBJ whole genome shotgun (WGS) entry which is preliminary data.</text>
</comment>
<dbReference type="Pfam" id="PF12984">
    <property type="entry name" value="DUF3868"/>
    <property type="match status" value="1"/>
</dbReference>
<accession>A0AAE4LMW7</accession>
<feature type="domain" description="DUF3868" evidence="2">
    <location>
        <begin position="27"/>
        <end position="93"/>
    </location>
</feature>
<dbReference type="InterPro" id="IPR011990">
    <property type="entry name" value="TPR-like_helical_dom_sf"/>
</dbReference>
<evidence type="ECO:0000313" key="3">
    <source>
        <dbReference type="EMBL" id="MDU0260962.1"/>
    </source>
</evidence>
<dbReference type="Gene3D" id="1.25.40.10">
    <property type="entry name" value="Tetratricopeptide repeat domain"/>
    <property type="match status" value="1"/>
</dbReference>
<dbReference type="SUPFAM" id="SSF48452">
    <property type="entry name" value="TPR-like"/>
    <property type="match status" value="1"/>
</dbReference>
<feature type="chain" id="PRO_5042096277" evidence="1">
    <location>
        <begin position="21"/>
        <end position="472"/>
    </location>
</feature>
<reference evidence="3" key="1">
    <citation type="submission" date="2023-10" db="EMBL/GenBank/DDBJ databases">
        <title>Genome Sequence of the Bacteria from From Gut Wall in Crohn's Disease.</title>
        <authorList>
            <person name="Rodriguez-Palacios A."/>
        </authorList>
    </citation>
    <scope>NUCLEOTIDE SEQUENCE</scope>
    <source>
        <strain evidence="3">CavFT-hAR58</strain>
    </source>
</reference>
<dbReference type="RefSeq" id="WP_237958570.1">
    <property type="nucleotide sequence ID" value="NZ_BAAFKU010000003.1"/>
</dbReference>
<evidence type="ECO:0000313" key="4">
    <source>
        <dbReference type="Proteomes" id="UP001181347"/>
    </source>
</evidence>
<evidence type="ECO:0000256" key="1">
    <source>
        <dbReference type="SAM" id="SignalP"/>
    </source>
</evidence>
<evidence type="ECO:0000259" key="2">
    <source>
        <dbReference type="Pfam" id="PF12984"/>
    </source>
</evidence>
<keyword evidence="1" id="KW-0732">Signal</keyword>
<dbReference type="Proteomes" id="UP001181347">
    <property type="component" value="Unassembled WGS sequence"/>
</dbReference>
<gene>
    <name evidence="3" type="ORF">RVH17_12765</name>
</gene>
<feature type="signal peptide" evidence="1">
    <location>
        <begin position="1"/>
        <end position="20"/>
    </location>
</feature>